<dbReference type="PANTHER" id="PTHR30308:SF2">
    <property type="entry name" value="SSRA-BINDING PROTEIN"/>
    <property type="match status" value="1"/>
</dbReference>
<proteinExistence type="inferred from homology"/>
<protein>
    <recommendedName>
        <fullName evidence="3">SsrA-binding protein</fullName>
    </recommendedName>
    <alternativeName>
        <fullName evidence="3">Small protein B</fullName>
    </alternativeName>
</protein>
<dbReference type="GO" id="GO:0070930">
    <property type="term" value="P:trans-translation-dependent protein tagging"/>
    <property type="evidence" value="ECO:0007669"/>
    <property type="project" value="TreeGrafter"/>
</dbReference>
<accession>A0A451DBA8</accession>
<dbReference type="SUPFAM" id="SSF74982">
    <property type="entry name" value="Small protein B (SmpB)"/>
    <property type="match status" value="1"/>
</dbReference>
<dbReference type="Proteomes" id="UP000294349">
    <property type="component" value="Chromosome"/>
</dbReference>
<evidence type="ECO:0000256" key="2">
    <source>
        <dbReference type="ARBA" id="ARBA00022884"/>
    </source>
</evidence>
<dbReference type="CDD" id="cd09294">
    <property type="entry name" value="SmpB"/>
    <property type="match status" value="1"/>
</dbReference>
<keyword evidence="2 3" id="KW-0694">RNA-binding</keyword>
<dbReference type="Pfam" id="PF01668">
    <property type="entry name" value="SmpB"/>
    <property type="match status" value="1"/>
</dbReference>
<comment type="similarity">
    <text evidence="3">Belongs to the SmpB family.</text>
</comment>
<dbReference type="PROSITE" id="PS01317">
    <property type="entry name" value="SSRP"/>
    <property type="match status" value="1"/>
</dbReference>
<dbReference type="GO" id="GO:0003723">
    <property type="term" value="F:RNA binding"/>
    <property type="evidence" value="ECO:0007669"/>
    <property type="project" value="UniProtKB-UniRule"/>
</dbReference>
<dbReference type="GO" id="GO:0005829">
    <property type="term" value="C:cytosol"/>
    <property type="evidence" value="ECO:0007669"/>
    <property type="project" value="TreeGrafter"/>
</dbReference>
<evidence type="ECO:0000256" key="1">
    <source>
        <dbReference type="ARBA" id="ARBA00022490"/>
    </source>
</evidence>
<organism evidence="4 5">
    <name type="scientific">Buchnera aphidicola</name>
    <name type="common">Cinara laricifoliae</name>
    <dbReference type="NCBI Taxonomy" id="2518977"/>
    <lineage>
        <taxon>Bacteria</taxon>
        <taxon>Pseudomonadati</taxon>
        <taxon>Pseudomonadota</taxon>
        <taxon>Gammaproteobacteria</taxon>
        <taxon>Enterobacterales</taxon>
        <taxon>Erwiniaceae</taxon>
        <taxon>Buchnera</taxon>
    </lineage>
</organism>
<comment type="function">
    <text evidence="3">Required for rescue of stalled ribosomes mediated by trans-translation. Binds to transfer-messenger RNA (tmRNA), required for stable association of tmRNA with ribosomes. tmRNA and SmpB together mimic tRNA shape, replacing the anticodon stem-loop with SmpB. tmRNA is encoded by the ssrA gene; the 2 termini fold to resemble tRNA(Ala) and it encodes a 'tag peptide', a short internal open reading frame. During trans-translation Ala-aminoacylated tmRNA acts like a tRNA, entering the A-site of stalled ribosomes, displacing the stalled mRNA. The ribosome then switches to translate the ORF on the tmRNA; the nascent peptide is terminated with the 'tag peptide' encoded by the tmRNA and targeted for degradation. The ribosome is freed to recommence translation, which seems to be the essential function of trans-translation.</text>
</comment>
<keyword evidence="1 3" id="KW-0963">Cytoplasm</keyword>
<dbReference type="NCBIfam" id="TIGR00086">
    <property type="entry name" value="smpB"/>
    <property type="match status" value="1"/>
</dbReference>
<comment type="subcellular location">
    <subcellularLocation>
        <location evidence="3">Cytoplasm</location>
    </subcellularLocation>
    <text evidence="3">The tmRNA-SmpB complex associates with stalled 70S ribosomes.</text>
</comment>
<dbReference type="Gene3D" id="2.40.280.10">
    <property type="match status" value="1"/>
</dbReference>
<dbReference type="HAMAP" id="MF_00023">
    <property type="entry name" value="SmpB"/>
    <property type="match status" value="1"/>
</dbReference>
<dbReference type="NCBIfam" id="NF003843">
    <property type="entry name" value="PRK05422.1"/>
    <property type="match status" value="1"/>
</dbReference>
<evidence type="ECO:0000313" key="4">
    <source>
        <dbReference type="EMBL" id="VFP83651.1"/>
    </source>
</evidence>
<dbReference type="PANTHER" id="PTHR30308">
    <property type="entry name" value="TMRNA-BINDING COMPONENT OF TRANS-TRANSLATION TAGGING COMPLEX"/>
    <property type="match status" value="1"/>
</dbReference>
<reference evidence="4 5" key="1">
    <citation type="submission" date="2019-02" db="EMBL/GenBank/DDBJ databases">
        <authorList>
            <person name="Manzano-Marin A."/>
            <person name="Manzano-Marin A."/>
        </authorList>
    </citation>
    <scope>NUCLEOTIDE SEQUENCE [LARGE SCALE GENOMIC DNA]</scope>
    <source>
        <strain evidence="4 5">BuCilaricifoliae</strain>
    </source>
</reference>
<sequence>MINIKKKNINKKKVFLNKKAGYNFNIEKTIVAGIVLQGWEVKSIRLGFVQIITGYVFIDKNEAYLMGVNIQPLVNIANFCLCESDRIRKLLLTKKEIEIINLYNKQKGYTIIPLKLFWKKSWCKIKIGIAKGKTLLDKRLDKKKHSWKIEQSTIYKRISLNKKYN</sequence>
<gene>
    <name evidence="3 4" type="primary">smpB</name>
    <name evidence="4" type="ORF">BUCILAFE3058_167</name>
</gene>
<dbReference type="InterPro" id="IPR023620">
    <property type="entry name" value="SmpB"/>
</dbReference>
<dbReference type="AlphaFoldDB" id="A0A451DBA8"/>
<evidence type="ECO:0000256" key="3">
    <source>
        <dbReference type="HAMAP-Rule" id="MF_00023"/>
    </source>
</evidence>
<dbReference type="GO" id="GO:0070929">
    <property type="term" value="P:trans-translation"/>
    <property type="evidence" value="ECO:0007669"/>
    <property type="project" value="UniProtKB-UniRule"/>
</dbReference>
<dbReference type="InterPro" id="IPR020081">
    <property type="entry name" value="SsrA-bd_prot_CS"/>
</dbReference>
<dbReference type="EMBL" id="LR217717">
    <property type="protein sequence ID" value="VFP83651.1"/>
    <property type="molecule type" value="Genomic_DNA"/>
</dbReference>
<evidence type="ECO:0000313" key="5">
    <source>
        <dbReference type="Proteomes" id="UP000294349"/>
    </source>
</evidence>
<name>A0A451DBA8_9GAMM</name>
<dbReference type="InterPro" id="IPR000037">
    <property type="entry name" value="SsrA-bd_prot"/>
</dbReference>